<keyword evidence="5 10" id="KW-0547">Nucleotide-binding</keyword>
<dbReference type="RefSeq" id="XP_031026426.1">
    <property type="nucleotide sequence ID" value="XM_031167526.1"/>
</dbReference>
<dbReference type="Gene3D" id="1.10.10.820">
    <property type="match status" value="1"/>
</dbReference>
<dbReference type="PANTHER" id="PTHR46049:SF5">
    <property type="entry name" value="PLECKSTRIN HOMOLOGY DOMAIN-CONTAINING FAMILY H MEMBER 3"/>
    <property type="match status" value="1"/>
</dbReference>
<evidence type="ECO:0000256" key="9">
    <source>
        <dbReference type="ARBA" id="ARBA00023203"/>
    </source>
</evidence>
<comment type="similarity">
    <text evidence="2 10">Belongs to the TRAFAC class myosin-kinesin ATPase superfamily. Myosin family.</text>
</comment>
<dbReference type="Gene3D" id="1.20.5.190">
    <property type="match status" value="1"/>
</dbReference>
<keyword evidence="6 10" id="KW-0067">ATP-binding</keyword>
<evidence type="ECO:0000259" key="14">
    <source>
        <dbReference type="PROSITE" id="PS51016"/>
    </source>
</evidence>
<dbReference type="SUPFAM" id="SSF50729">
    <property type="entry name" value="PH domain-like"/>
    <property type="match status" value="1"/>
</dbReference>
<dbReference type="InterPro" id="IPR029071">
    <property type="entry name" value="Ubiquitin-like_domsf"/>
</dbReference>
<dbReference type="Gene3D" id="6.20.240.20">
    <property type="match status" value="1"/>
</dbReference>
<evidence type="ECO:0000256" key="6">
    <source>
        <dbReference type="ARBA" id="ARBA00022840"/>
    </source>
</evidence>
<dbReference type="InterPro" id="IPR051724">
    <property type="entry name" value="Actin_motor_Myosin"/>
</dbReference>
<dbReference type="Gene3D" id="3.10.20.90">
    <property type="entry name" value="Phosphatidylinositol 3-kinase Catalytic Subunit, Chain A, domain 1"/>
    <property type="match status" value="2"/>
</dbReference>
<dbReference type="GeneID" id="42002823"/>
<feature type="domain" description="Myosin motor" evidence="15">
    <location>
        <begin position="10"/>
        <end position="687"/>
    </location>
</feature>
<dbReference type="Gene3D" id="2.30.29.30">
    <property type="entry name" value="Pleckstrin-homology domain (PH domain)/Phosphotyrosine-binding domain (PTB)"/>
    <property type="match status" value="2"/>
</dbReference>
<dbReference type="Gene3D" id="1.20.58.530">
    <property type="match status" value="1"/>
</dbReference>
<dbReference type="InterPro" id="IPR014352">
    <property type="entry name" value="FERM/acyl-CoA-bd_prot_sf"/>
</dbReference>
<dbReference type="InterPro" id="IPR019748">
    <property type="entry name" value="FERM_central"/>
</dbReference>
<feature type="domain" description="MyTH4" evidence="14">
    <location>
        <begin position="1033"/>
        <end position="1196"/>
    </location>
</feature>
<dbReference type="SUPFAM" id="SSF47031">
    <property type="entry name" value="Second domain of FERM"/>
    <property type="match status" value="2"/>
</dbReference>
<dbReference type="GO" id="GO:0003779">
    <property type="term" value="F:actin binding"/>
    <property type="evidence" value="ECO:0007669"/>
    <property type="project" value="UniProtKB-KW"/>
</dbReference>
<dbReference type="GO" id="GO:0007165">
    <property type="term" value="P:signal transduction"/>
    <property type="evidence" value="ECO:0007669"/>
    <property type="project" value="InterPro"/>
</dbReference>
<dbReference type="SUPFAM" id="SSF52540">
    <property type="entry name" value="P-loop containing nucleoside triphosphate hydrolases"/>
    <property type="match status" value="1"/>
</dbReference>
<dbReference type="GO" id="GO:0005524">
    <property type="term" value="F:ATP binding"/>
    <property type="evidence" value="ECO:0007669"/>
    <property type="project" value="UniProtKB-UniRule"/>
</dbReference>
<dbReference type="PRINTS" id="PR00193">
    <property type="entry name" value="MYOSINHEAVY"/>
</dbReference>
<reference evidence="16 17" key="1">
    <citation type="journal article" date="2019" name="Sci. Rep.">
        <title>Comparative genomics of chytrid fungi reveal insights into the obligate biotrophic and pathogenic lifestyle of Synchytrium endobioticum.</title>
        <authorList>
            <person name="van de Vossenberg B.T.L.H."/>
            <person name="Warris S."/>
            <person name="Nguyen H.D.T."/>
            <person name="van Gent-Pelzer M.P.E."/>
            <person name="Joly D.L."/>
            <person name="van de Geest H.C."/>
            <person name="Bonants P.J.M."/>
            <person name="Smith D.S."/>
            <person name="Levesque C.A."/>
            <person name="van der Lee T.A.J."/>
        </authorList>
    </citation>
    <scope>NUCLEOTIDE SEQUENCE [LARGE SCALE GENOMIC DNA]</scope>
    <source>
        <strain evidence="16 17">JEL517</strain>
    </source>
</reference>
<dbReference type="PROSITE" id="PS50200">
    <property type="entry name" value="RA"/>
    <property type="match status" value="1"/>
</dbReference>
<dbReference type="OrthoDB" id="6108017at2759"/>
<dbReference type="InterPro" id="IPR000299">
    <property type="entry name" value="FERM_domain"/>
</dbReference>
<feature type="domain" description="MyTH4" evidence="14">
    <location>
        <begin position="1696"/>
        <end position="1864"/>
    </location>
</feature>
<dbReference type="GO" id="GO:0003774">
    <property type="term" value="F:cytoskeletal motor activity"/>
    <property type="evidence" value="ECO:0007669"/>
    <property type="project" value="UniProtKB-UniRule"/>
</dbReference>
<feature type="region of interest" description="Disordered" evidence="11">
    <location>
        <begin position="835"/>
        <end position="855"/>
    </location>
</feature>
<dbReference type="STRING" id="1806994.A0A507CF19"/>
<feature type="region of interest" description="Actin-binding" evidence="10">
    <location>
        <begin position="566"/>
        <end position="588"/>
    </location>
</feature>
<dbReference type="Pfam" id="PF00373">
    <property type="entry name" value="FERM_M"/>
    <property type="match status" value="2"/>
</dbReference>
<evidence type="ECO:0000256" key="4">
    <source>
        <dbReference type="ARBA" id="ARBA00022490"/>
    </source>
</evidence>
<dbReference type="Pfam" id="PF00784">
    <property type="entry name" value="MyTH4"/>
    <property type="match status" value="2"/>
</dbReference>
<feature type="compositionally biased region" description="Low complexity" evidence="11">
    <location>
        <begin position="786"/>
        <end position="800"/>
    </location>
</feature>
<feature type="region of interest" description="Disordered" evidence="11">
    <location>
        <begin position="1283"/>
        <end position="1318"/>
    </location>
</feature>
<dbReference type="InterPro" id="IPR000857">
    <property type="entry name" value="MyTH4_dom"/>
</dbReference>
<dbReference type="SUPFAM" id="SSF54236">
    <property type="entry name" value="Ubiquitin-like"/>
    <property type="match status" value="2"/>
</dbReference>
<dbReference type="Gene3D" id="1.20.120.720">
    <property type="entry name" value="Myosin VI head, motor domain, U50 subdomain"/>
    <property type="match status" value="1"/>
</dbReference>
<feature type="compositionally biased region" description="Basic and acidic residues" evidence="11">
    <location>
        <begin position="766"/>
        <end position="785"/>
    </location>
</feature>
<dbReference type="SMART" id="SM00139">
    <property type="entry name" value="MyTH4"/>
    <property type="match status" value="2"/>
</dbReference>
<dbReference type="FunFam" id="1.10.10.820:FF:000001">
    <property type="entry name" value="Myosin heavy chain"/>
    <property type="match status" value="1"/>
</dbReference>
<dbReference type="SMART" id="SM00242">
    <property type="entry name" value="MYSc"/>
    <property type="match status" value="1"/>
</dbReference>
<dbReference type="InterPro" id="IPR027417">
    <property type="entry name" value="P-loop_NTPase"/>
</dbReference>
<dbReference type="GO" id="GO:0005737">
    <property type="term" value="C:cytoplasm"/>
    <property type="evidence" value="ECO:0007669"/>
    <property type="project" value="UniProtKB-SubCell"/>
</dbReference>
<keyword evidence="9 10" id="KW-0009">Actin-binding</keyword>
<evidence type="ECO:0000259" key="12">
    <source>
        <dbReference type="PROSITE" id="PS50057"/>
    </source>
</evidence>
<evidence type="ECO:0000256" key="11">
    <source>
        <dbReference type="SAM" id="MobiDB-lite"/>
    </source>
</evidence>
<dbReference type="InterPro" id="IPR001609">
    <property type="entry name" value="Myosin_head_motor_dom-like"/>
</dbReference>
<feature type="compositionally biased region" description="Polar residues" evidence="11">
    <location>
        <begin position="1306"/>
        <end position="1318"/>
    </location>
</feature>
<dbReference type="GO" id="GO:0016459">
    <property type="term" value="C:myosin complex"/>
    <property type="evidence" value="ECO:0007669"/>
    <property type="project" value="UniProtKB-KW"/>
</dbReference>
<keyword evidence="17" id="KW-1185">Reference proteome</keyword>
<protein>
    <submittedName>
        <fullName evidence="16">Uncharacterized protein</fullName>
    </submittedName>
</protein>
<feature type="binding site" evidence="10">
    <location>
        <begin position="103"/>
        <end position="110"/>
    </location>
    <ligand>
        <name>ATP</name>
        <dbReference type="ChEBI" id="CHEBI:30616"/>
    </ligand>
</feature>
<organism evidence="16 17">
    <name type="scientific">Synchytrium microbalum</name>
    <dbReference type="NCBI Taxonomy" id="1806994"/>
    <lineage>
        <taxon>Eukaryota</taxon>
        <taxon>Fungi</taxon>
        <taxon>Fungi incertae sedis</taxon>
        <taxon>Chytridiomycota</taxon>
        <taxon>Chytridiomycota incertae sedis</taxon>
        <taxon>Chytridiomycetes</taxon>
        <taxon>Synchytriales</taxon>
        <taxon>Synchytriaceae</taxon>
        <taxon>Synchytrium</taxon>
    </lineage>
</organism>
<feature type="domain" description="FERM" evidence="12">
    <location>
        <begin position="1201"/>
        <end position="1590"/>
    </location>
</feature>
<dbReference type="CDD" id="cd14473">
    <property type="entry name" value="FERM_B-lobe"/>
    <property type="match status" value="1"/>
</dbReference>
<feature type="region of interest" description="Disordered" evidence="11">
    <location>
        <begin position="1625"/>
        <end position="1670"/>
    </location>
</feature>
<keyword evidence="7 10" id="KW-0518">Myosin</keyword>
<dbReference type="PROSITE" id="PS50096">
    <property type="entry name" value="IQ"/>
    <property type="match status" value="3"/>
</dbReference>
<sequence>MAAVDPGPECGIQDMTTLNVLSEESIMENLRQRYDSKLIYTYTGSILVAMNPFATVNIYSNIILKKYNGKKLGENPPHIFAVAEAAYGNVQKSKSNQSVIISGESGAGKSESTKLILQYLTAITQNHAGSAGSWVEQQILEANTILEAFGNAKTVRNNNSSRFGKFIQVLFNNDLRIIGASIVNYLLEKSRVVKQAKIERNYHVFYQLVQGANDDEKQRYKLGAASDYHYLTQSGCIDIPGVNDRKHFEGLKLAFTVLKMDEDGMRGTFTALSGILTLGNVTFKPDSSGESVTIANPDVVSKVAGLWGVDEKKLSDALIYKKLTIRNETTMKPLTPTQALDNRDSIAKAVYDNLFQRIVEFINASLVAKEKSSSFIGVLDIFGFENFEINSFEQLCINYTNEKLQQFFNQFIFKLEQEEYDKEQIKWDKINFTDNAVCLELLEGKPVGIYAMLDEETKVPKGTDDTYLQKMETTHAKHSNFIKPTKVRGQFGIRHYAGDVLYTVAGFLEKNKDAIADELYDLIYGSKIPFVGKIFPPKEPETAKGSAPGKSSGAKLTAGGYFKNQLVSLVSTLGATAPHYVRCIKPNMSKEAFSFEDSMVLSQLRYSGMLDTIRIRKAGFPVRLAFDAFVKTFNCLIPAGMTLKSDPRQVASKIMQESKIKQESWQTGKTKLFLRSEGMAAVQERADIIWTVKVIVIQKFIKGFQARQRYLRKRQAVMLLQKYAKGFVYRRLFKRKMAAIVTMQAVVRGWFARDYYRTLKAEHAAEVRRQEEEKRREREKREKAEAAAAAAAAAAKGVAQAPPPPKPTPISNAGDEEELKALLVVAQKKAGEENNKRRASVIGAPPRRPSSIGLFPPPVPVAAAPKLAKMVEQPDDGGGVDDLFSFLGDFNNDKKKAAPLKGAALLANMADMLTSEIDSMFDDGPPKPSSQNMSPGYALLNLMKPVAAAAAEPKVKKLTNNPLARAAANKPMNGSDENLPEKFNYNAREWLLKTYAEHHFESHAPSAKSGTILTLRKQPKAMAPTDIDEMLVYTKQPITFSMTCLPRNERVLDAAIECFKWLLKALDPTQKKTEEGFVCIQNIITTGLEMPELRDEIFVQICRQVTAPRTGNIPGWDAIVMIGWQIMALTTSCFPPSKLFSKFLQAFIQRTLEGLKSNAFSSILKLAHSCEANLRNVMLNGPRKQPPSIAEILAIKNGTPIRCEIHFMDANTQVVEITSNMLATEVVKELGYRVDLKDTFGWSLYHQDDLQVWHVIKSSDYIADIVSGWESRRKPAIVNLGSPASSTPSVATESGGTIKKGFLRSRSPSKSARDSVISSSMHSLSRDGSFASNGSQNTSQVSLHITGSAIELGTASAESQKIYLRRRLFKNPQDPVLDPVEYTLLWAQATTDTATDFHHVNDKVAAQLAALNAQVAFPDLKREEASLRIGNNIEKWLSLRVLSARSREQWNSAVLEQYVKLKGTSPIQAKVMFMESARSFRFYGATLFPARYKGFWSYAENVLLAVACTGIEVVHTKTRETIIGYPFSEVLSFEYDNDVVSFTVLHASDNDEEEGRGEKTAQTTYQFIASQAEEVAALLREYYPTQGGARKPKDTSMHLDAVALTKDLEKRRNILLQKQLLRIPGPDGGTRTTKATGTIRAAKPTSSRPVNSFMRSDKDKDPAEIVPVPGTQPGLAKINSKMAISLEAYTEADWCFSKTPLVQSLSTLMAPIEWDEWSVAAHKVILGYAGITPLDRTPGDPAQCPHATTLQTLIQKVIETPELADELYLQLCKMTSSHPDPDSIQGLAMWKLMAICVGIVIPKGDVLEYLKAHLRCASNVEKGKIRARVEEAKYARYCMKILQKTATAPIRKLSPSVDEMMSATGAKSVQLKIHFLDGQFRVIMADPSSTFDDICKSVLDKLKMKNANGFCIFETHNNTERDLGKSDYLGETLSQWEKITKSTPGSEKVKFIFKRRIFYAPQERGRSDLEEELLRAQAMQEVVKGHFPLTTDDAALLGGLLSQLTFGDWTPAGYSPSSPNQLVEASNAAKYQSITEQYFPKSIASVHSLESDIESIHKGQKGRSHTETQMQLMKVFRSWKLYGSSVFDVWQSYTNEIPNDCWLAVNADGVHILARNSKDSLVTHAFKNIVSYSPSQKSILLITGSVTSGTKYVFTTSQASSIAGLIKDYSEASSKYGASAMTIKRK</sequence>
<dbReference type="InterPro" id="IPR038185">
    <property type="entry name" value="MyTH4_dom_sf"/>
</dbReference>
<evidence type="ECO:0000313" key="17">
    <source>
        <dbReference type="Proteomes" id="UP000319731"/>
    </source>
</evidence>
<feature type="compositionally biased region" description="Polar residues" evidence="11">
    <location>
        <begin position="1644"/>
        <end position="1654"/>
    </location>
</feature>
<dbReference type="InterPro" id="IPR036961">
    <property type="entry name" value="Kinesin_motor_dom_sf"/>
</dbReference>
<gene>
    <name evidence="16" type="ORF">SmJEL517_g01598</name>
</gene>
<dbReference type="EMBL" id="QEAO01000005">
    <property type="protein sequence ID" value="TPX36113.1"/>
    <property type="molecule type" value="Genomic_DNA"/>
</dbReference>
<evidence type="ECO:0000313" key="16">
    <source>
        <dbReference type="EMBL" id="TPX36113.1"/>
    </source>
</evidence>
<feature type="region of interest" description="Disordered" evidence="11">
    <location>
        <begin position="766"/>
        <end position="813"/>
    </location>
</feature>
<evidence type="ECO:0000256" key="3">
    <source>
        <dbReference type="ARBA" id="ARBA00022468"/>
    </source>
</evidence>
<dbReference type="InterPro" id="IPR002404">
    <property type="entry name" value="IRS_PTB"/>
</dbReference>
<dbReference type="Pfam" id="PF00612">
    <property type="entry name" value="IQ"/>
    <property type="match status" value="2"/>
</dbReference>
<dbReference type="InterPro" id="IPR000048">
    <property type="entry name" value="IQ_motif_EF-hand-BS"/>
</dbReference>
<dbReference type="Gene3D" id="1.25.40.530">
    <property type="entry name" value="MyTH4 domain"/>
    <property type="match status" value="2"/>
</dbReference>
<dbReference type="PROSITE" id="PS51016">
    <property type="entry name" value="MYTH4"/>
    <property type="match status" value="2"/>
</dbReference>
<accession>A0A507CF19</accession>
<dbReference type="Pfam" id="PF02174">
    <property type="entry name" value="IRS"/>
    <property type="match status" value="1"/>
</dbReference>
<keyword evidence="3" id="KW-0343">GTPase activation</keyword>
<dbReference type="Proteomes" id="UP000319731">
    <property type="component" value="Unassembled WGS sequence"/>
</dbReference>
<evidence type="ECO:0000256" key="7">
    <source>
        <dbReference type="ARBA" id="ARBA00023123"/>
    </source>
</evidence>
<dbReference type="Pfam" id="PF00063">
    <property type="entry name" value="Myosin_head"/>
    <property type="match status" value="1"/>
</dbReference>
<evidence type="ECO:0000256" key="8">
    <source>
        <dbReference type="ARBA" id="ARBA00023175"/>
    </source>
</evidence>
<dbReference type="InterPro" id="IPR019749">
    <property type="entry name" value="Band_41_domain"/>
</dbReference>
<feature type="domain" description="FERM" evidence="12">
    <location>
        <begin position="1869"/>
        <end position="2177"/>
    </location>
</feature>
<keyword evidence="8 10" id="KW-0505">Motor protein</keyword>
<evidence type="ECO:0000256" key="2">
    <source>
        <dbReference type="ARBA" id="ARBA00008314"/>
    </source>
</evidence>
<dbReference type="Gene3D" id="1.20.80.10">
    <property type="match status" value="2"/>
</dbReference>
<evidence type="ECO:0000256" key="10">
    <source>
        <dbReference type="PROSITE-ProRule" id="PRU00782"/>
    </source>
</evidence>
<name>A0A507CF19_9FUNG</name>
<dbReference type="Pfam" id="PF21989">
    <property type="entry name" value="RA_2"/>
    <property type="match status" value="2"/>
</dbReference>
<feature type="domain" description="Ras-associating" evidence="13">
    <location>
        <begin position="1867"/>
        <end position="1958"/>
    </location>
</feature>
<dbReference type="GO" id="GO:0005096">
    <property type="term" value="F:GTPase activator activity"/>
    <property type="evidence" value="ECO:0007669"/>
    <property type="project" value="UniProtKB-KW"/>
</dbReference>
<evidence type="ECO:0000256" key="5">
    <source>
        <dbReference type="ARBA" id="ARBA00022741"/>
    </source>
</evidence>
<proteinExistence type="inferred from homology"/>
<evidence type="ECO:0000259" key="15">
    <source>
        <dbReference type="PROSITE" id="PS51456"/>
    </source>
</evidence>
<feature type="compositionally biased region" description="Polar residues" evidence="11">
    <location>
        <begin position="1283"/>
        <end position="1295"/>
    </location>
</feature>
<evidence type="ECO:0000259" key="13">
    <source>
        <dbReference type="PROSITE" id="PS50200"/>
    </source>
</evidence>
<dbReference type="PROSITE" id="PS51456">
    <property type="entry name" value="MYOSIN_MOTOR"/>
    <property type="match status" value="1"/>
</dbReference>
<evidence type="ECO:0000256" key="1">
    <source>
        <dbReference type="ARBA" id="ARBA00004496"/>
    </source>
</evidence>
<dbReference type="InterPro" id="IPR000159">
    <property type="entry name" value="RA_dom"/>
</dbReference>
<dbReference type="SMART" id="SM00295">
    <property type="entry name" value="B41"/>
    <property type="match status" value="2"/>
</dbReference>
<comment type="subcellular location">
    <subcellularLocation>
        <location evidence="1">Cytoplasm</location>
    </subcellularLocation>
</comment>
<dbReference type="InterPro" id="IPR035963">
    <property type="entry name" value="FERM_2"/>
</dbReference>
<comment type="caution">
    <text evidence="16">The sequence shown here is derived from an EMBL/GenBank/DDBJ whole genome shotgun (WGS) entry which is preliminary data.</text>
</comment>
<dbReference type="Gene3D" id="3.40.850.10">
    <property type="entry name" value="Kinesin motor domain"/>
    <property type="match status" value="1"/>
</dbReference>
<dbReference type="SMART" id="SM00015">
    <property type="entry name" value="IQ"/>
    <property type="match status" value="3"/>
</dbReference>
<keyword evidence="4" id="KW-0963">Cytoplasm</keyword>
<dbReference type="InterPro" id="IPR011993">
    <property type="entry name" value="PH-like_dom_sf"/>
</dbReference>
<dbReference type="PANTHER" id="PTHR46049">
    <property type="entry name" value="AGAP003327-PA"/>
    <property type="match status" value="1"/>
</dbReference>
<dbReference type="PROSITE" id="PS50057">
    <property type="entry name" value="FERM_3"/>
    <property type="match status" value="2"/>
</dbReference>